<organism evidence="1 2">
    <name type="scientific">Coprinopsis cinerea (strain Okayama-7 / 130 / ATCC MYA-4618 / FGSC 9003)</name>
    <name type="common">Inky cap fungus</name>
    <name type="synonym">Hormographiella aspergillata</name>
    <dbReference type="NCBI Taxonomy" id="240176"/>
    <lineage>
        <taxon>Eukaryota</taxon>
        <taxon>Fungi</taxon>
        <taxon>Dikarya</taxon>
        <taxon>Basidiomycota</taxon>
        <taxon>Agaricomycotina</taxon>
        <taxon>Agaricomycetes</taxon>
        <taxon>Agaricomycetidae</taxon>
        <taxon>Agaricales</taxon>
        <taxon>Agaricineae</taxon>
        <taxon>Psathyrellaceae</taxon>
        <taxon>Coprinopsis</taxon>
    </lineage>
</organism>
<reference evidence="1 2" key="1">
    <citation type="journal article" date="2010" name="Proc. Natl. Acad. Sci. U.S.A.">
        <title>Insights into evolution of multicellular fungi from the assembled chromosomes of the mushroom Coprinopsis cinerea (Coprinus cinereus).</title>
        <authorList>
            <person name="Stajich J.E."/>
            <person name="Wilke S.K."/>
            <person name="Ahren D."/>
            <person name="Au C.H."/>
            <person name="Birren B.W."/>
            <person name="Borodovsky M."/>
            <person name="Burns C."/>
            <person name="Canback B."/>
            <person name="Casselton L.A."/>
            <person name="Cheng C.K."/>
            <person name="Deng J."/>
            <person name="Dietrich F.S."/>
            <person name="Fargo D.C."/>
            <person name="Farman M.L."/>
            <person name="Gathman A.C."/>
            <person name="Goldberg J."/>
            <person name="Guigo R."/>
            <person name="Hoegger P.J."/>
            <person name="Hooker J.B."/>
            <person name="Huggins A."/>
            <person name="James T.Y."/>
            <person name="Kamada T."/>
            <person name="Kilaru S."/>
            <person name="Kodira C."/>
            <person name="Kues U."/>
            <person name="Kupfer D."/>
            <person name="Kwan H.S."/>
            <person name="Lomsadze A."/>
            <person name="Li W."/>
            <person name="Lilly W.W."/>
            <person name="Ma L.J."/>
            <person name="Mackey A.J."/>
            <person name="Manning G."/>
            <person name="Martin F."/>
            <person name="Muraguchi H."/>
            <person name="Natvig D.O."/>
            <person name="Palmerini H."/>
            <person name="Ramesh M.A."/>
            <person name="Rehmeyer C.J."/>
            <person name="Roe B.A."/>
            <person name="Shenoy N."/>
            <person name="Stanke M."/>
            <person name="Ter-Hovhannisyan V."/>
            <person name="Tunlid A."/>
            <person name="Velagapudi R."/>
            <person name="Vision T.J."/>
            <person name="Zeng Q."/>
            <person name="Zolan M.E."/>
            <person name="Pukkila P.J."/>
        </authorList>
    </citation>
    <scope>NUCLEOTIDE SEQUENCE [LARGE SCALE GENOMIC DNA]</scope>
    <source>
        <strain evidence="2">Okayama-7 / 130 / ATCC MYA-4618 / FGSC 9003</strain>
    </source>
</reference>
<dbReference type="EMBL" id="AACS02000026">
    <property type="protein sequence ID" value="EAU80285.2"/>
    <property type="molecule type" value="Genomic_DNA"/>
</dbReference>
<dbReference type="AlphaFoldDB" id="A8PI82"/>
<dbReference type="GeneID" id="6018236"/>
<dbReference type="HOGENOM" id="CLU_1396237_0_0_1"/>
<gene>
    <name evidence="1" type="ORF">CC1G_13263</name>
</gene>
<sequence>MRRRRRDRSQIRGDWVWVGHRWQEDLKLNPSFSQTFASSLPPSFLRILSLKMQLTKAFAVTASALVATAGVITAQRLNARTVQTGLLIRDLMDELIEAREYIDELLEARSIEDRFEDITTRAHDAQCQSVAPAGTTCNTGMCDRMGFSCGYNAGTGTCSPTYTPSGCGDCTCAVRAGQGGARRSPSPGKAAAKRK</sequence>
<accession>A8PI82</accession>
<dbReference type="RefSeq" id="XP_001841531.2">
    <property type="nucleotide sequence ID" value="XM_001841479.2"/>
</dbReference>
<keyword evidence="2" id="KW-1185">Reference proteome</keyword>
<evidence type="ECO:0000313" key="2">
    <source>
        <dbReference type="Proteomes" id="UP000001861"/>
    </source>
</evidence>
<dbReference type="KEGG" id="cci:CC1G_13263"/>
<proteinExistence type="predicted"/>
<dbReference type="Proteomes" id="UP000001861">
    <property type="component" value="Unassembled WGS sequence"/>
</dbReference>
<evidence type="ECO:0000313" key="1">
    <source>
        <dbReference type="EMBL" id="EAU80285.2"/>
    </source>
</evidence>
<dbReference type="InParanoid" id="A8PI82"/>
<dbReference type="VEuPathDB" id="FungiDB:CC1G_13263"/>
<name>A8PI82_COPC7</name>
<protein>
    <submittedName>
        <fullName evidence="1">Uncharacterized protein</fullName>
    </submittedName>
</protein>
<comment type="caution">
    <text evidence="1">The sequence shown here is derived from an EMBL/GenBank/DDBJ whole genome shotgun (WGS) entry which is preliminary data.</text>
</comment>